<evidence type="ECO:0000313" key="2">
    <source>
        <dbReference type="Proteomes" id="UP000813463"/>
    </source>
</evidence>
<dbReference type="Proteomes" id="UP000813463">
    <property type="component" value="Chromosome 6"/>
</dbReference>
<evidence type="ECO:0000313" key="3">
    <source>
        <dbReference type="RefSeq" id="XP_021846010.2"/>
    </source>
</evidence>
<dbReference type="GeneID" id="110785808"/>
<dbReference type="AlphaFoldDB" id="A0A9R0JT05"/>
<name>A0A9R0JT05_SPIOL</name>
<keyword evidence="1" id="KW-0732">Signal</keyword>
<dbReference type="KEGG" id="soe:110785808"/>
<proteinExistence type="predicted"/>
<feature type="signal peptide" evidence="1">
    <location>
        <begin position="1"/>
        <end position="18"/>
    </location>
</feature>
<feature type="chain" id="PRO_5046568045" evidence="1">
    <location>
        <begin position="19"/>
        <end position="157"/>
    </location>
</feature>
<keyword evidence="2" id="KW-1185">Reference proteome</keyword>
<accession>A0A9R0JT05</accession>
<evidence type="ECO:0000256" key="1">
    <source>
        <dbReference type="SAM" id="SignalP"/>
    </source>
</evidence>
<organism evidence="2 3">
    <name type="scientific">Spinacia oleracea</name>
    <name type="common">Spinach</name>
    <dbReference type="NCBI Taxonomy" id="3562"/>
    <lineage>
        <taxon>Eukaryota</taxon>
        <taxon>Viridiplantae</taxon>
        <taxon>Streptophyta</taxon>
        <taxon>Embryophyta</taxon>
        <taxon>Tracheophyta</taxon>
        <taxon>Spermatophyta</taxon>
        <taxon>Magnoliopsida</taxon>
        <taxon>eudicotyledons</taxon>
        <taxon>Gunneridae</taxon>
        <taxon>Pentapetalae</taxon>
        <taxon>Caryophyllales</taxon>
        <taxon>Chenopodiaceae</taxon>
        <taxon>Chenopodioideae</taxon>
        <taxon>Anserineae</taxon>
        <taxon>Spinacia</taxon>
    </lineage>
</organism>
<dbReference type="RefSeq" id="XP_021846010.2">
    <property type="nucleotide sequence ID" value="XM_021990318.2"/>
</dbReference>
<gene>
    <name evidence="3" type="primary">LOC110785808</name>
</gene>
<sequence>MKALSCVLKILLARMCRVQVNLHNEQVTSLHYITRDVILVAAGLSRIYDRDQGEKAVDPAVLGYQLNGEGVLVRCPPYDFKAQNPRQPKLEDHKFSDHALVHLEDVRADPWDSQNPGEDVPRRTVLPELVTTSDPVTLISSFILFRLRLCGLLWSRF</sequence>
<protein>
    <submittedName>
        <fullName evidence="3">Uncharacterized protein</fullName>
    </submittedName>
</protein>
<reference evidence="2" key="1">
    <citation type="journal article" date="2021" name="Nat. Commun.">
        <title>Genomic analyses provide insights into spinach domestication and the genetic basis of agronomic traits.</title>
        <authorList>
            <person name="Cai X."/>
            <person name="Sun X."/>
            <person name="Xu C."/>
            <person name="Sun H."/>
            <person name="Wang X."/>
            <person name="Ge C."/>
            <person name="Zhang Z."/>
            <person name="Wang Q."/>
            <person name="Fei Z."/>
            <person name="Jiao C."/>
            <person name="Wang Q."/>
        </authorList>
    </citation>
    <scope>NUCLEOTIDE SEQUENCE [LARGE SCALE GENOMIC DNA]</scope>
    <source>
        <strain evidence="2">cv. Varoflay</strain>
    </source>
</reference>
<reference evidence="3" key="2">
    <citation type="submission" date="2025-08" db="UniProtKB">
        <authorList>
            <consortium name="RefSeq"/>
        </authorList>
    </citation>
    <scope>IDENTIFICATION</scope>
    <source>
        <tissue evidence="3">Leaf</tissue>
    </source>
</reference>